<evidence type="ECO:0000313" key="3">
    <source>
        <dbReference type="Proteomes" id="UP000327194"/>
    </source>
</evidence>
<organism evidence="2 3">
    <name type="scientific">Fructilactobacillus fructivorans</name>
    <dbReference type="NCBI Taxonomy" id="1614"/>
    <lineage>
        <taxon>Bacteria</taxon>
        <taxon>Bacillati</taxon>
        <taxon>Bacillota</taxon>
        <taxon>Bacilli</taxon>
        <taxon>Lactobacillales</taxon>
        <taxon>Lactobacillaceae</taxon>
        <taxon>Fructilactobacillus</taxon>
    </lineage>
</organism>
<gene>
    <name evidence="2" type="ORF">LF543_02570</name>
</gene>
<sequence>MIFKNLLALFWKYLDVVCYLVATILLIIFAFSFGNRFGILAIAIVLLITGFLSEVISSQSKGGDN</sequence>
<keyword evidence="1" id="KW-1133">Transmembrane helix</keyword>
<name>A0AAE6TXZ3_9LACO</name>
<evidence type="ECO:0000313" key="2">
    <source>
        <dbReference type="EMBL" id="QFX92505.1"/>
    </source>
</evidence>
<dbReference type="EMBL" id="CP045562">
    <property type="protein sequence ID" value="QFX92505.1"/>
    <property type="molecule type" value="Genomic_DNA"/>
</dbReference>
<evidence type="ECO:0000256" key="1">
    <source>
        <dbReference type="SAM" id="Phobius"/>
    </source>
</evidence>
<feature type="transmembrane region" description="Helical" evidence="1">
    <location>
        <begin position="37"/>
        <end position="56"/>
    </location>
</feature>
<dbReference type="InterPro" id="IPR009406">
    <property type="entry name" value="DUF1056"/>
</dbReference>
<keyword evidence="1" id="KW-0472">Membrane</keyword>
<dbReference type="Pfam" id="PF06341">
    <property type="entry name" value="DUF1056"/>
    <property type="match status" value="1"/>
</dbReference>
<accession>A0AAE6TXZ3</accession>
<proteinExistence type="predicted"/>
<dbReference type="RefSeq" id="WP_010021660.1">
    <property type="nucleotide sequence ID" value="NZ_AZDS01000001.1"/>
</dbReference>
<dbReference type="KEGG" id="lfv:LF543_02570"/>
<reference evidence="2 3" key="1">
    <citation type="submission" date="2019-10" db="EMBL/GenBank/DDBJ databases">
        <title>Genome sequencing of Lactobacillus fructivorans.</title>
        <authorList>
            <person name="Kim K."/>
        </authorList>
    </citation>
    <scope>NUCLEOTIDE SEQUENCE [LARGE SCALE GENOMIC DNA]</scope>
    <source>
        <strain evidence="2 3">LF543</strain>
    </source>
</reference>
<keyword evidence="1" id="KW-0812">Transmembrane</keyword>
<dbReference type="Proteomes" id="UP000327194">
    <property type="component" value="Chromosome"/>
</dbReference>
<feature type="transmembrane region" description="Helical" evidence="1">
    <location>
        <begin position="12"/>
        <end position="31"/>
    </location>
</feature>
<protein>
    <submittedName>
        <fullName evidence="2">DUF1056 family protein</fullName>
    </submittedName>
</protein>
<dbReference type="AlphaFoldDB" id="A0AAE6TXZ3"/>